<dbReference type="PATRIC" id="fig|197221.4.peg.1978"/>
<keyword evidence="9 12" id="KW-0472">Membrane</keyword>
<keyword evidence="6" id="KW-0560">Oxidoreductase</keyword>
<dbReference type="Proteomes" id="UP000000440">
    <property type="component" value="Chromosome"/>
</dbReference>
<feature type="transmembrane region" description="Helical" evidence="12">
    <location>
        <begin position="212"/>
        <end position="232"/>
    </location>
</feature>
<keyword evidence="2" id="KW-1003">Cell membrane</keyword>
<dbReference type="STRING" id="197221.gene:10748500"/>
<evidence type="ECO:0000256" key="4">
    <source>
        <dbReference type="ARBA" id="ARBA00022723"/>
    </source>
</evidence>
<comment type="subcellular location">
    <subcellularLocation>
        <location evidence="1">Membrane</location>
        <topology evidence="1">Multi-pass membrane protein</topology>
    </subcellularLocation>
</comment>
<feature type="transmembrane region" description="Helical" evidence="12">
    <location>
        <begin position="22"/>
        <end position="41"/>
    </location>
</feature>
<gene>
    <name evidence="13" type="ordered locus">tll1894</name>
</gene>
<evidence type="ECO:0000256" key="11">
    <source>
        <dbReference type="ARBA" id="ARBA00023444"/>
    </source>
</evidence>
<organism evidence="13 14">
    <name type="scientific">Thermosynechococcus vestitus (strain NIES-2133 / IAM M-273 / BP-1)</name>
    <dbReference type="NCBI Taxonomy" id="197221"/>
    <lineage>
        <taxon>Bacteria</taxon>
        <taxon>Bacillati</taxon>
        <taxon>Cyanobacteriota</taxon>
        <taxon>Cyanophyceae</taxon>
        <taxon>Acaryochloridales</taxon>
        <taxon>Thermosynechococcaceae</taxon>
        <taxon>Thermosynechococcus</taxon>
    </lineage>
</organism>
<accession>Q8DHQ1</accession>
<evidence type="ECO:0000256" key="9">
    <source>
        <dbReference type="ARBA" id="ARBA00023136"/>
    </source>
</evidence>
<feature type="transmembrane region" description="Helical" evidence="12">
    <location>
        <begin position="172"/>
        <end position="192"/>
    </location>
</feature>
<feature type="transmembrane region" description="Helical" evidence="12">
    <location>
        <begin position="139"/>
        <end position="160"/>
    </location>
</feature>
<dbReference type="eggNOG" id="COG1612">
    <property type="taxonomic scope" value="Bacteria"/>
</dbReference>
<evidence type="ECO:0000256" key="5">
    <source>
        <dbReference type="ARBA" id="ARBA00022989"/>
    </source>
</evidence>
<dbReference type="GO" id="GO:0016491">
    <property type="term" value="F:oxidoreductase activity"/>
    <property type="evidence" value="ECO:0007669"/>
    <property type="project" value="UniProtKB-KW"/>
</dbReference>
<evidence type="ECO:0000256" key="12">
    <source>
        <dbReference type="SAM" id="Phobius"/>
    </source>
</evidence>
<evidence type="ECO:0000256" key="3">
    <source>
        <dbReference type="ARBA" id="ARBA00022692"/>
    </source>
</evidence>
<dbReference type="EnsemblBacteria" id="BAC09446">
    <property type="protein sequence ID" value="BAC09446"/>
    <property type="gene ID" value="BAC09446"/>
</dbReference>
<evidence type="ECO:0000256" key="7">
    <source>
        <dbReference type="ARBA" id="ARBA00023004"/>
    </source>
</evidence>
<dbReference type="EMBL" id="BA000039">
    <property type="protein sequence ID" value="BAC09446.1"/>
    <property type="molecule type" value="Genomic_DNA"/>
</dbReference>
<dbReference type="GO" id="GO:0046872">
    <property type="term" value="F:metal ion binding"/>
    <property type="evidence" value="ECO:0007669"/>
    <property type="project" value="UniProtKB-KW"/>
</dbReference>
<keyword evidence="4" id="KW-0479">Metal-binding</keyword>
<keyword evidence="14" id="KW-1185">Reference proteome</keyword>
<reference evidence="13 14" key="1">
    <citation type="journal article" date="2002" name="DNA Res.">
        <title>Complete genome structure of the thermophilic cyanobacterium Thermosynechococcus elongatus BP-1.</title>
        <authorList>
            <person name="Nakamura Y."/>
            <person name="Kaneko T."/>
            <person name="Sato S."/>
            <person name="Ikeuchi M."/>
            <person name="Katoh H."/>
            <person name="Sasamoto S."/>
            <person name="Watanabe A."/>
            <person name="Iriguchi M."/>
            <person name="Kawashima K."/>
            <person name="Kimura T."/>
            <person name="Kishida Y."/>
            <person name="Kiyokawa C."/>
            <person name="Kohara M."/>
            <person name="Matsumoto M."/>
            <person name="Matsuno A."/>
            <person name="Nakazaki N."/>
            <person name="Shimpo S."/>
            <person name="Sugimoto M."/>
            <person name="Takeuchi C."/>
            <person name="Yamada M."/>
            <person name="Tabata S."/>
        </authorList>
    </citation>
    <scope>NUCLEOTIDE SEQUENCE [LARGE SCALE GENOMIC DNA]</scope>
    <source>
        <strain evidence="14">IAM M-273 / NIES-2133 / BP-1</strain>
    </source>
</reference>
<sequence>MLGPFDVSPLTLGSDPSVRRQWIFRLVLLMTVFTLFLMAVGSATRVMDAGLACPDWPLCFGTLVPQMNLQIFLEWFHRLLATSLGLLAIAFVGLSVAWRSALPPWVPYAAAAALCLVIVQGILGGLTVTELLRFEIVTAHLGTGLLFFGLLATITVGLAPVSGGGSPRWLRIAGPVALLCIYSQSLLGGLVSSQWAVHQCLYGDRLCGVLHSHLMGVVPATLSVLVVVIGAWRSPALTPLLRQLSFSLLPLVALQVALGWSTLQLKLQVPALTVAHQMIGATLLGVLVAISALAWRDRSPHSLKQESSTSLRSA</sequence>
<dbReference type="GO" id="GO:0006784">
    <property type="term" value="P:heme A biosynthetic process"/>
    <property type="evidence" value="ECO:0007669"/>
    <property type="project" value="InterPro"/>
</dbReference>
<feature type="transmembrane region" description="Helical" evidence="12">
    <location>
        <begin position="244"/>
        <end position="263"/>
    </location>
</feature>
<dbReference type="KEGG" id="tel:tll1894"/>
<proteinExistence type="predicted"/>
<comment type="pathway">
    <text evidence="11">Porphyrin-containing compound metabolism.</text>
</comment>
<evidence type="ECO:0000256" key="1">
    <source>
        <dbReference type="ARBA" id="ARBA00004141"/>
    </source>
</evidence>
<dbReference type="InterPro" id="IPR003780">
    <property type="entry name" value="COX15/CtaA_fam"/>
</dbReference>
<protein>
    <submittedName>
        <fullName evidence="13">Tll1894 protein</fullName>
    </submittedName>
</protein>
<dbReference type="GO" id="GO:0016020">
    <property type="term" value="C:membrane"/>
    <property type="evidence" value="ECO:0007669"/>
    <property type="project" value="UniProtKB-SubCell"/>
</dbReference>
<feature type="transmembrane region" description="Helical" evidence="12">
    <location>
        <begin position="75"/>
        <end position="98"/>
    </location>
</feature>
<keyword evidence="3 12" id="KW-0812">Transmembrane</keyword>
<name>Q8DHQ1_THEVB</name>
<dbReference type="PANTHER" id="PTHR35457:SF1">
    <property type="entry name" value="HEME A SYNTHASE"/>
    <property type="match status" value="1"/>
</dbReference>
<evidence type="ECO:0000313" key="14">
    <source>
        <dbReference type="Proteomes" id="UP000000440"/>
    </source>
</evidence>
<feature type="transmembrane region" description="Helical" evidence="12">
    <location>
        <begin position="105"/>
        <end position="127"/>
    </location>
</feature>
<evidence type="ECO:0000256" key="2">
    <source>
        <dbReference type="ARBA" id="ARBA00022475"/>
    </source>
</evidence>
<feature type="transmembrane region" description="Helical" evidence="12">
    <location>
        <begin position="275"/>
        <end position="295"/>
    </location>
</feature>
<keyword evidence="7" id="KW-0408">Iron</keyword>
<dbReference type="AlphaFoldDB" id="Q8DHQ1"/>
<dbReference type="PANTHER" id="PTHR35457">
    <property type="entry name" value="HEME A SYNTHASE"/>
    <property type="match status" value="1"/>
</dbReference>
<evidence type="ECO:0000256" key="6">
    <source>
        <dbReference type="ARBA" id="ARBA00023002"/>
    </source>
</evidence>
<dbReference type="RefSeq" id="WP_011057731.1">
    <property type="nucleotide sequence ID" value="NC_004113.1"/>
</dbReference>
<evidence type="ECO:0000256" key="8">
    <source>
        <dbReference type="ARBA" id="ARBA00023133"/>
    </source>
</evidence>
<dbReference type="InterPro" id="IPR050450">
    <property type="entry name" value="COX15/CtaA_HemeA_synthase"/>
</dbReference>
<keyword evidence="5 12" id="KW-1133">Transmembrane helix</keyword>
<keyword evidence="10" id="KW-1015">Disulfide bond</keyword>
<dbReference type="Pfam" id="PF02628">
    <property type="entry name" value="COX15-CtaA"/>
    <property type="match status" value="2"/>
</dbReference>
<evidence type="ECO:0000313" key="13">
    <source>
        <dbReference type="EMBL" id="BAC09446.1"/>
    </source>
</evidence>
<keyword evidence="8" id="KW-0350">Heme biosynthesis</keyword>
<evidence type="ECO:0000256" key="10">
    <source>
        <dbReference type="ARBA" id="ARBA00023157"/>
    </source>
</evidence>